<feature type="compositionally biased region" description="Polar residues" evidence="2">
    <location>
        <begin position="20"/>
        <end position="47"/>
    </location>
</feature>
<dbReference type="PROSITE" id="PS50035">
    <property type="entry name" value="PLD"/>
    <property type="match status" value="2"/>
</dbReference>
<dbReference type="PANTHER" id="PTHR10185:SF17">
    <property type="entry name" value="GM01519P-RELATED"/>
    <property type="match status" value="1"/>
</dbReference>
<dbReference type="InterPro" id="IPR032803">
    <property type="entry name" value="PLDc_3"/>
</dbReference>
<dbReference type="Gene3D" id="3.30.870.10">
    <property type="entry name" value="Endonuclease Chain A"/>
    <property type="match status" value="2"/>
</dbReference>
<dbReference type="Proteomes" id="UP000887561">
    <property type="component" value="Unplaced"/>
</dbReference>
<dbReference type="InterPro" id="IPR001736">
    <property type="entry name" value="PLipase_D/transphosphatidylase"/>
</dbReference>
<dbReference type="InterPro" id="IPR050874">
    <property type="entry name" value="Diverse_PLD-related"/>
</dbReference>
<organism evidence="4 5">
    <name type="scientific">Meloidogyne javanica</name>
    <name type="common">Root-knot nematode worm</name>
    <dbReference type="NCBI Taxonomy" id="6303"/>
    <lineage>
        <taxon>Eukaryota</taxon>
        <taxon>Metazoa</taxon>
        <taxon>Ecdysozoa</taxon>
        <taxon>Nematoda</taxon>
        <taxon>Chromadorea</taxon>
        <taxon>Rhabditida</taxon>
        <taxon>Tylenchina</taxon>
        <taxon>Tylenchomorpha</taxon>
        <taxon>Tylenchoidea</taxon>
        <taxon>Meloidogynidae</taxon>
        <taxon>Meloidogyninae</taxon>
        <taxon>Meloidogyne</taxon>
        <taxon>Meloidogyne incognita group</taxon>
    </lineage>
</organism>
<comment type="similarity">
    <text evidence="1">Belongs to the phospholipase D family.</text>
</comment>
<evidence type="ECO:0000256" key="1">
    <source>
        <dbReference type="ARBA" id="ARBA00008664"/>
    </source>
</evidence>
<evidence type="ECO:0000313" key="5">
    <source>
        <dbReference type="WBParaSite" id="scaffold1317_cov189.g2882"/>
    </source>
</evidence>
<feature type="compositionally biased region" description="Basic and acidic residues" evidence="2">
    <location>
        <begin position="196"/>
        <end position="206"/>
    </location>
</feature>
<feature type="compositionally biased region" description="Basic and acidic residues" evidence="2">
    <location>
        <begin position="429"/>
        <end position="444"/>
    </location>
</feature>
<dbReference type="PANTHER" id="PTHR10185">
    <property type="entry name" value="PHOSPHOLIPASE D - RELATED"/>
    <property type="match status" value="1"/>
</dbReference>
<feature type="compositionally biased region" description="Basic residues" evidence="2">
    <location>
        <begin position="410"/>
        <end position="424"/>
    </location>
</feature>
<dbReference type="Pfam" id="PF13918">
    <property type="entry name" value="PLDc_3"/>
    <property type="match status" value="1"/>
</dbReference>
<feature type="region of interest" description="Disordered" evidence="2">
    <location>
        <begin position="1"/>
        <end position="444"/>
    </location>
</feature>
<feature type="compositionally biased region" description="Basic and acidic residues" evidence="2">
    <location>
        <begin position="49"/>
        <end position="60"/>
    </location>
</feature>
<dbReference type="AlphaFoldDB" id="A0A915LMS6"/>
<evidence type="ECO:0000259" key="3">
    <source>
        <dbReference type="PROSITE" id="PS50035"/>
    </source>
</evidence>
<dbReference type="SUPFAM" id="SSF56024">
    <property type="entry name" value="Phospholipase D/nuclease"/>
    <property type="match status" value="2"/>
</dbReference>
<keyword evidence="4" id="KW-1185">Reference proteome</keyword>
<dbReference type="SMART" id="SM00155">
    <property type="entry name" value="PLDc"/>
    <property type="match status" value="2"/>
</dbReference>
<dbReference type="Pfam" id="PF00614">
    <property type="entry name" value="PLDc"/>
    <property type="match status" value="1"/>
</dbReference>
<dbReference type="CDD" id="cd09106">
    <property type="entry name" value="PLDc_vPLD3_4_5_like_1"/>
    <property type="match status" value="1"/>
</dbReference>
<dbReference type="WBParaSite" id="scaffold1317_cov189.g2882">
    <property type="protein sequence ID" value="scaffold1317_cov189.g2882"/>
    <property type="gene ID" value="scaffold1317_cov189.g2882"/>
</dbReference>
<dbReference type="CDD" id="cd09107">
    <property type="entry name" value="PLDc_vPLD3_4_5_like_2"/>
    <property type="match status" value="1"/>
</dbReference>
<feature type="compositionally biased region" description="Basic and acidic residues" evidence="2">
    <location>
        <begin position="356"/>
        <end position="379"/>
    </location>
</feature>
<feature type="domain" description="PLD phosphodiesterase" evidence="3">
    <location>
        <begin position="599"/>
        <end position="626"/>
    </location>
</feature>
<dbReference type="GO" id="GO:0003824">
    <property type="term" value="F:catalytic activity"/>
    <property type="evidence" value="ECO:0007669"/>
    <property type="project" value="InterPro"/>
</dbReference>
<name>A0A915LMS6_MELJA</name>
<feature type="domain" description="PLD phosphodiesterase" evidence="3">
    <location>
        <begin position="815"/>
        <end position="841"/>
    </location>
</feature>
<sequence length="853" mass="94862">MSASLAEARAKNGGSEKVSTEGNKSESTLEAQTNGSIEGSAESSLLVKTSKEPNTLEHSEQNLNSGDKLKSAEDIIPQKPIDNNPSNKESTEAKNDQEPQPSNTLEQPEKLPPATTESEIKTELAGEKLKNDEEAKETNNSKEEMKEDGEKKNIEEPKDADEKTEVEEKMEGAGKQGLPKWMVHSANTPPSPSPELSEKTGEKQDETAAPIKRRGRGRRSMAEKAAEAKQQINEGEEGQSEEALSPRPRRSTRSRVDYANPDPMTVVAEADDEEPGGGAKRITRNAPGRKPIVGRGRKRKKRSNVGSAIGTPASGGIRKRGRGRPAAGTGKSSGKAPAKGRAPRGGGFAIKRLSRHDKDSDDEHSEVVYDDRESDKDPTTEDDSADEKQQQTKSLAPVMDSKVTTPVKAQAKKRGRPAGARQHKQGVSDGKRRDDDSNDDDREKQECCNNSIIKPACFPITIVALLVLLLFFMPMFNEDMKDFAVTNVKKYERTGICTDQCSWEIIESIPSEMNYTIGSPQHKSTYNAWVELLKVANKTVDITAGSEVFKQIENAALRGVKIRIAQNSAGQFGPLDDLEFLQKKGLVSVQILNFTKLFGSGILHSKLWIVDNQHFYLGSANMDWQSLTEVKELGILTKNCSCLAWEFNKIFSVYWRVGQEQKIPSVWPVSLQTKFNSNHPLQLRFNSSMPVNVFISHSPSALNPKGREHDLMAIIGLMNKANQKIKIAVMDYLPITLFMKENNTFWPAIDDAIRTAAFRGVHVQMLISIWPHSKKEAIPYLRSLLQINEALPKRGSISIKFFRVPVSPEQAKLKFARVNHNKYMVTDKAAWIGTSNWSGDYLWYNNGRDWYDY</sequence>
<feature type="compositionally biased region" description="Basic and acidic residues" evidence="2">
    <location>
        <begin position="118"/>
        <end position="172"/>
    </location>
</feature>
<evidence type="ECO:0000313" key="4">
    <source>
        <dbReference type="Proteomes" id="UP000887561"/>
    </source>
</evidence>
<proteinExistence type="inferred from homology"/>
<accession>A0A915LMS6</accession>
<reference evidence="5" key="1">
    <citation type="submission" date="2022-11" db="UniProtKB">
        <authorList>
            <consortium name="WormBaseParasite"/>
        </authorList>
    </citation>
    <scope>IDENTIFICATION</scope>
</reference>
<evidence type="ECO:0000256" key="2">
    <source>
        <dbReference type="SAM" id="MobiDB-lite"/>
    </source>
</evidence>
<protein>
    <submittedName>
        <fullName evidence="5">PLD phosphodiesterase domain-containing protein</fullName>
    </submittedName>
</protein>